<dbReference type="GO" id="GO:0005783">
    <property type="term" value="C:endoplasmic reticulum"/>
    <property type="evidence" value="ECO:0007669"/>
    <property type="project" value="TreeGrafter"/>
</dbReference>
<sequence length="335" mass="37140">MVMEGGTPRPPAVLASWQTWGLALIGAVTCAGALVRFTRFSLTTLRTHVLSEYWKVDLKSYGKWAVVTGATSGIGKGYARELARQGLNVVLISRSWERLKDTAAEIEKEHGRSVKIIQADFTKGPSIYGPIAQSLGGLEIGILVNNVGKTYQPADIPSYFLDVTEPQQAIADIVNCNVLSGPMMTGIILPQMVERKKGIIINVSSEAGTHPHPMFTMYSATKVFIDFFSRALNTEYKTKGIIVQCVMPLFVATKMNYKDLGVFVKSPDQYAREALNTVGLQARTNGCLVHTLQHLAIEWLAPEWFRLSALSVEAIAKRKEQEERRIEAARRRKLE</sequence>
<keyword evidence="2" id="KW-0752">Steroid biosynthesis</keyword>
<organism evidence="6">
    <name type="scientific">Callorhinchus milii</name>
    <name type="common">Ghost shark</name>
    <dbReference type="NCBI Taxonomy" id="7868"/>
    <lineage>
        <taxon>Eukaryota</taxon>
        <taxon>Metazoa</taxon>
        <taxon>Chordata</taxon>
        <taxon>Craniata</taxon>
        <taxon>Vertebrata</taxon>
        <taxon>Chondrichthyes</taxon>
        <taxon>Holocephali</taxon>
        <taxon>Chimaeriformes</taxon>
        <taxon>Callorhinchidae</taxon>
        <taxon>Callorhinchus</taxon>
    </lineage>
</organism>
<evidence type="ECO:0000256" key="3">
    <source>
        <dbReference type="ARBA" id="ARBA00023002"/>
    </source>
</evidence>
<protein>
    <submittedName>
        <fullName evidence="6">Estradiol 17-beta-dehydrogenase 12</fullName>
    </submittedName>
</protein>
<evidence type="ECO:0000256" key="2">
    <source>
        <dbReference type="ARBA" id="ARBA00022955"/>
    </source>
</evidence>
<dbReference type="SUPFAM" id="SSF51735">
    <property type="entry name" value="NAD(P)-binding Rossmann-fold domains"/>
    <property type="match status" value="1"/>
</dbReference>
<comment type="similarity">
    <text evidence="4">Belongs to the short-chain dehydrogenases/reductases (SDR) family.</text>
</comment>
<dbReference type="GeneID" id="121851749"/>
<keyword evidence="3" id="KW-0560">Oxidoreductase</keyword>
<evidence type="ECO:0000256" key="4">
    <source>
        <dbReference type="RuleBase" id="RU000363"/>
    </source>
</evidence>
<dbReference type="PRINTS" id="PR00081">
    <property type="entry name" value="GDHRDH"/>
</dbReference>
<dbReference type="InterPro" id="IPR002347">
    <property type="entry name" value="SDR_fam"/>
</dbReference>
<accession>V9KYA6</accession>
<dbReference type="PANTHER" id="PTHR43899">
    <property type="entry name" value="RH59310P"/>
    <property type="match status" value="1"/>
</dbReference>
<evidence type="ECO:0000256" key="1">
    <source>
        <dbReference type="ARBA" id="ARBA00022857"/>
    </source>
</evidence>
<dbReference type="CDD" id="cd05356">
    <property type="entry name" value="17beta-HSD1_like_SDR_c"/>
    <property type="match status" value="1"/>
</dbReference>
<dbReference type="InterPro" id="IPR051019">
    <property type="entry name" value="VLCFA-Steroid_DH"/>
</dbReference>
<dbReference type="GO" id="GO:0006694">
    <property type="term" value="P:steroid biosynthetic process"/>
    <property type="evidence" value="ECO:0007669"/>
    <property type="project" value="UniProtKB-KW"/>
</dbReference>
<keyword evidence="2" id="KW-0444">Lipid biosynthesis</keyword>
<keyword evidence="1" id="KW-0521">NADP</keyword>
<proteinExistence type="evidence at transcript level"/>
<dbReference type="Gene3D" id="3.40.50.720">
    <property type="entry name" value="NAD(P)-binding Rossmann-like Domain"/>
    <property type="match status" value="1"/>
</dbReference>
<keyword evidence="5" id="KW-0472">Membrane</keyword>
<dbReference type="RefSeq" id="XP_042201753.1">
    <property type="nucleotide sequence ID" value="XM_042345819.1"/>
</dbReference>
<evidence type="ECO:0000256" key="5">
    <source>
        <dbReference type="SAM" id="Phobius"/>
    </source>
</evidence>
<dbReference type="Pfam" id="PF00106">
    <property type="entry name" value="adh_short"/>
    <property type="match status" value="1"/>
</dbReference>
<dbReference type="PRINTS" id="PR00080">
    <property type="entry name" value="SDRFAMILY"/>
</dbReference>
<feature type="transmembrane region" description="Helical" evidence="5">
    <location>
        <begin position="20"/>
        <end position="38"/>
    </location>
</feature>
<dbReference type="InterPro" id="IPR036291">
    <property type="entry name" value="NAD(P)-bd_dom_sf"/>
</dbReference>
<dbReference type="FunFam" id="3.40.50.720:FF:000137">
    <property type="entry name" value="Hydroxysteroid (17-beta) dehydrogenase 3"/>
    <property type="match status" value="1"/>
</dbReference>
<reference evidence="6" key="1">
    <citation type="journal article" date="2014" name="Nature">
        <title>Elephant shark genome provides unique insights into gnathostome evolution.</title>
        <authorList>
            <consortium name="International Elephant Shark Genome Sequencing Consortium"/>
            <person name="Venkatesh B."/>
            <person name="Lee A.P."/>
            <person name="Ravi V."/>
            <person name="Maurya A.K."/>
            <person name="Lian M.M."/>
            <person name="Swann J.B."/>
            <person name="Ohta Y."/>
            <person name="Flajnik M.F."/>
            <person name="Sutoh Y."/>
            <person name="Kasahara M."/>
            <person name="Hoon S."/>
            <person name="Gangu V."/>
            <person name="Roy S.W."/>
            <person name="Irimia M."/>
            <person name="Korzh V."/>
            <person name="Kondrychyn I."/>
            <person name="Lim Z.W."/>
            <person name="Tay B.H."/>
            <person name="Tohari S."/>
            <person name="Kong K.W."/>
            <person name="Ho S."/>
            <person name="Lorente-Galdos B."/>
            <person name="Quilez J."/>
            <person name="Marques-Bonet T."/>
            <person name="Raney B.J."/>
            <person name="Ingham P.W."/>
            <person name="Tay A."/>
            <person name="Hillier L.W."/>
            <person name="Minx P."/>
            <person name="Boehm T."/>
            <person name="Wilson R.K."/>
            <person name="Brenner S."/>
            <person name="Warren W.C."/>
        </authorList>
    </citation>
    <scope>NUCLEOTIDE SEQUENCE</scope>
    <source>
        <tissue evidence="6">Liver</tissue>
    </source>
</reference>
<keyword evidence="5" id="KW-0812">Transmembrane</keyword>
<dbReference type="PIRSF" id="PIRSF000126">
    <property type="entry name" value="11-beta-HSD1"/>
    <property type="match status" value="1"/>
</dbReference>
<dbReference type="AlphaFoldDB" id="V9KYA6"/>
<dbReference type="OrthoDB" id="5545019at2759"/>
<dbReference type="GO" id="GO:0016491">
    <property type="term" value="F:oxidoreductase activity"/>
    <property type="evidence" value="ECO:0007669"/>
    <property type="project" value="UniProtKB-KW"/>
</dbReference>
<keyword evidence="2" id="KW-0443">Lipid metabolism</keyword>
<dbReference type="KEGG" id="cmk:121851749"/>
<dbReference type="PANTHER" id="PTHR43899:SF10">
    <property type="entry name" value="20BETA-HYDROXYSTEROID DEHYDROGENASE TYPE 2"/>
    <property type="match status" value="1"/>
</dbReference>
<keyword evidence="5" id="KW-1133">Transmembrane helix</keyword>
<name>V9KYA6_CALMI</name>
<evidence type="ECO:0000313" key="6">
    <source>
        <dbReference type="EMBL" id="AFP03659.1"/>
    </source>
</evidence>
<dbReference type="EMBL" id="JW871141">
    <property type="protein sequence ID" value="AFP03659.1"/>
    <property type="molecule type" value="mRNA"/>
</dbReference>